<organism evidence="5 6">
    <name type="scientific">Patella caerulea</name>
    <name type="common">Rayed Mediterranean limpet</name>
    <dbReference type="NCBI Taxonomy" id="87958"/>
    <lineage>
        <taxon>Eukaryota</taxon>
        <taxon>Metazoa</taxon>
        <taxon>Spiralia</taxon>
        <taxon>Lophotrochozoa</taxon>
        <taxon>Mollusca</taxon>
        <taxon>Gastropoda</taxon>
        <taxon>Patellogastropoda</taxon>
        <taxon>Patelloidea</taxon>
        <taxon>Patellidae</taxon>
        <taxon>Patella</taxon>
    </lineage>
</organism>
<proteinExistence type="predicted"/>
<dbReference type="PANTHER" id="PTHR23412">
    <property type="entry name" value="STEREOCILIN RELATED"/>
    <property type="match status" value="1"/>
</dbReference>
<dbReference type="AlphaFoldDB" id="A0AAN8J6T4"/>
<feature type="region of interest" description="Disordered" evidence="3">
    <location>
        <begin position="94"/>
        <end position="119"/>
    </location>
</feature>
<evidence type="ECO:0000256" key="4">
    <source>
        <dbReference type="SAM" id="SignalP"/>
    </source>
</evidence>
<dbReference type="GO" id="GO:0009986">
    <property type="term" value="C:cell surface"/>
    <property type="evidence" value="ECO:0007669"/>
    <property type="project" value="TreeGrafter"/>
</dbReference>
<dbReference type="InterPro" id="IPR026664">
    <property type="entry name" value="Stereocilin-rel"/>
</dbReference>
<comment type="caution">
    <text evidence="5">The sequence shown here is derived from an EMBL/GenBank/DDBJ whole genome shotgun (WGS) entry which is preliminary data.</text>
</comment>
<accession>A0AAN8J6T4</accession>
<dbReference type="GO" id="GO:0007160">
    <property type="term" value="P:cell-matrix adhesion"/>
    <property type="evidence" value="ECO:0007669"/>
    <property type="project" value="TreeGrafter"/>
</dbReference>
<evidence type="ECO:0000313" key="6">
    <source>
        <dbReference type="Proteomes" id="UP001347796"/>
    </source>
</evidence>
<reference evidence="5 6" key="1">
    <citation type="submission" date="2024-01" db="EMBL/GenBank/DDBJ databases">
        <title>The genome of the rayed Mediterranean limpet Patella caerulea (Linnaeus, 1758).</title>
        <authorList>
            <person name="Anh-Thu Weber A."/>
            <person name="Halstead-Nussloch G."/>
        </authorList>
    </citation>
    <scope>NUCLEOTIDE SEQUENCE [LARGE SCALE GENOMIC DNA]</scope>
    <source>
        <strain evidence="5">AATW-2023a</strain>
        <tissue evidence="5">Whole specimen</tissue>
    </source>
</reference>
<dbReference type="Proteomes" id="UP001347796">
    <property type="component" value="Unassembled WGS sequence"/>
</dbReference>
<keyword evidence="2" id="KW-0325">Glycoprotein</keyword>
<sequence length="1179" mass="129692">MSLLFSLTVVYLVSAQKPVPTLINEKPMPRGPGQGSYMQAFRQFLNLLLTDYKQKLETGLQSLLPPLVANSPCLSTTEKRKEFFEDLREYFGLSSGEDEDDEDESTTKTPGQDMDSDDDLEKFTDSTLSCIKDMLNIDIVTNMCKQISRNPASIKNFKKLIAAGFNCIRYLRDTDMDGDDDLDLDDAQQDAILDKLLEKDVKDWNDDDLGEALVGAPDLIDDDILEDLPDSVFNNNLDKLVKLAKKGKGSPNLGVALQDRIRKRKAPSQLTAADINQLGGGIRFLDVDDLDEIDDDELDDADLDFDDLDDDEPLGLAIGRKLKKKNNQPNMVNATTIRRIFKYIKSDRGYLAGLDAEALEDALDDIKDDDLDDDEASSVCQKIRESDAFDDPSTITGEQIRRLGNVLKGCGEDFFMDLPPQALKGALSRIKDIDFEPSEAREIFRKLNMGLPNTFTAATIRNLEKLMNGLNTAELDDIPDSALVQALDILDDIDFDDAAENILVEKIRKGSNGRIPTALFKSEKFQDIMSLDDLDDLDLNEVMTQLTTLGNVKWNPVLANQLVRKMMAQNTDGVKYGATEIATLGSLVVGLSEDDIENIKDDRDDVMATASILGEHDDDLTDGQSESMADMIEKVLGDGSVEMDDLDALRAGRFIPYMDDDDSDKIRFTPTGGKAFVNLLSKVSSSKLSLRKMMYLAKKSIQLLKAAKKQGEDDMLTKEDVRSMIGSLLGLSGDDIRGLSKDAFMGNLDAFSKLPLSKEQGKALVEKVEDFDKEYYCKSDRLAQLGSNLQYLPEDKLKTICKAQLSAAASTIIKKMDSVDDEREERVKNGFGREETDDTSDRQEKVVEVIRESLTVTVANGRRRRAAMGLKCDEVKIMGKQATKIAVDEFFAMTKVEFSNCLETLGQLSDWSPEHLNVLVKKAISELYQHTSWSVDSIKRIGSIVAGLSSAEISQLSLTTVDAMHSIGKHGLMSISQLKAGFAKWLGDTKGGNAAMISGAELSSLSEFVCGAEIPHIQKLNVDAFKQAERTIGNAKSCSHDQLKEYGKRAVAAYGSDVKTWSPPVVSDLGRIVGGLESTHVSMMTPSQINMIRPEIIPRLPSQTLGALKVDQFNQFSSNQANSVTQAQYDSLTPAQQSSLQAKASVSFKGDDPAGGVDSVSPVGCLALLMVAFITSSLL</sequence>
<evidence type="ECO:0000256" key="2">
    <source>
        <dbReference type="ARBA" id="ARBA00023180"/>
    </source>
</evidence>
<name>A0AAN8J6T4_PATCE</name>
<feature type="chain" id="PRO_5043001418" evidence="4">
    <location>
        <begin position="16"/>
        <end position="1179"/>
    </location>
</feature>
<evidence type="ECO:0000256" key="1">
    <source>
        <dbReference type="ARBA" id="ARBA00022729"/>
    </source>
</evidence>
<dbReference type="PANTHER" id="PTHR23412:SF17">
    <property type="entry name" value="OTOANCORIN"/>
    <property type="match status" value="1"/>
</dbReference>
<dbReference type="EMBL" id="JAZGQO010000014">
    <property type="protein sequence ID" value="KAK6171452.1"/>
    <property type="molecule type" value="Genomic_DNA"/>
</dbReference>
<evidence type="ECO:0000313" key="5">
    <source>
        <dbReference type="EMBL" id="KAK6171452.1"/>
    </source>
</evidence>
<evidence type="ECO:0000256" key="3">
    <source>
        <dbReference type="SAM" id="MobiDB-lite"/>
    </source>
</evidence>
<feature type="signal peptide" evidence="4">
    <location>
        <begin position="1"/>
        <end position="15"/>
    </location>
</feature>
<keyword evidence="6" id="KW-1185">Reference proteome</keyword>
<gene>
    <name evidence="5" type="ORF">SNE40_019639</name>
</gene>
<keyword evidence="1 4" id="KW-0732">Signal</keyword>
<protein>
    <submittedName>
        <fullName evidence="5">Uncharacterized protein</fullName>
    </submittedName>
</protein>